<dbReference type="InterPro" id="IPR013094">
    <property type="entry name" value="AB_hydrolase_3"/>
</dbReference>
<dbReference type="InterPro" id="IPR029058">
    <property type="entry name" value="AB_hydrolase_fold"/>
</dbReference>
<feature type="compositionally biased region" description="Pro residues" evidence="4">
    <location>
        <begin position="41"/>
        <end position="55"/>
    </location>
</feature>
<evidence type="ECO:0000256" key="4">
    <source>
        <dbReference type="SAM" id="MobiDB-lite"/>
    </source>
</evidence>
<feature type="active site" evidence="3">
    <location>
        <position position="487"/>
    </location>
</feature>
<dbReference type="SMART" id="SM00456">
    <property type="entry name" value="WW"/>
    <property type="match status" value="1"/>
</dbReference>
<dbReference type="SUPFAM" id="SSF51045">
    <property type="entry name" value="WW domain"/>
    <property type="match status" value="1"/>
</dbReference>
<reference evidence="6" key="1">
    <citation type="submission" date="2020-05" db="EMBL/GenBank/DDBJ databases">
        <title>Phylogenomic resolution of chytrid fungi.</title>
        <authorList>
            <person name="Stajich J.E."/>
            <person name="Amses K."/>
            <person name="Simmons R."/>
            <person name="Seto K."/>
            <person name="Myers J."/>
            <person name="Bonds A."/>
            <person name="Quandt C.A."/>
            <person name="Barry K."/>
            <person name="Liu P."/>
            <person name="Grigoriev I."/>
            <person name="Longcore J.E."/>
            <person name="James T.Y."/>
        </authorList>
    </citation>
    <scope>NUCLEOTIDE SEQUENCE</scope>
    <source>
        <strain evidence="6">JEL0513</strain>
    </source>
</reference>
<comment type="similarity">
    <text evidence="1">Belongs to the 'GDXG' lipolytic enzyme family.</text>
</comment>
<dbReference type="Proteomes" id="UP001211907">
    <property type="component" value="Unassembled WGS sequence"/>
</dbReference>
<dbReference type="Gene3D" id="3.40.50.1820">
    <property type="entry name" value="alpha/beta hydrolase"/>
    <property type="match status" value="1"/>
</dbReference>
<evidence type="ECO:0000313" key="7">
    <source>
        <dbReference type="Proteomes" id="UP001211907"/>
    </source>
</evidence>
<evidence type="ECO:0000259" key="5">
    <source>
        <dbReference type="PROSITE" id="PS50020"/>
    </source>
</evidence>
<dbReference type="PANTHER" id="PTHR48081">
    <property type="entry name" value="AB HYDROLASE SUPERFAMILY PROTEIN C4A8.06C"/>
    <property type="match status" value="1"/>
</dbReference>
<dbReference type="Gene3D" id="2.20.70.10">
    <property type="match status" value="1"/>
</dbReference>
<dbReference type="PROSITE" id="PS01174">
    <property type="entry name" value="LIPASE_GDXG_SER"/>
    <property type="match status" value="1"/>
</dbReference>
<feature type="compositionally biased region" description="Low complexity" evidence="4">
    <location>
        <begin position="56"/>
        <end position="66"/>
    </location>
</feature>
<feature type="compositionally biased region" description="Low complexity" evidence="4">
    <location>
        <begin position="73"/>
        <end position="97"/>
    </location>
</feature>
<comment type="caution">
    <text evidence="6">The sequence shown here is derived from an EMBL/GenBank/DDBJ whole genome shotgun (WGS) entry which is preliminary data.</text>
</comment>
<dbReference type="AlphaFoldDB" id="A0AAD5XKW9"/>
<feature type="domain" description="WW" evidence="5">
    <location>
        <begin position="7"/>
        <end position="41"/>
    </location>
</feature>
<dbReference type="InterPro" id="IPR036020">
    <property type="entry name" value="WW_dom_sf"/>
</dbReference>
<accession>A0AAD5XKW9</accession>
<evidence type="ECO:0000256" key="2">
    <source>
        <dbReference type="ARBA" id="ARBA00022801"/>
    </source>
</evidence>
<dbReference type="Pfam" id="PF07859">
    <property type="entry name" value="Abhydrolase_3"/>
    <property type="match status" value="1"/>
</dbReference>
<evidence type="ECO:0000256" key="3">
    <source>
        <dbReference type="PROSITE-ProRule" id="PRU10038"/>
    </source>
</evidence>
<proteinExistence type="inferred from homology"/>
<dbReference type="InterPro" id="IPR033140">
    <property type="entry name" value="Lipase_GDXG_put_SER_AS"/>
</dbReference>
<keyword evidence="2" id="KW-0378">Hydrolase</keyword>
<dbReference type="InterPro" id="IPR050300">
    <property type="entry name" value="GDXG_lipolytic_enzyme"/>
</dbReference>
<dbReference type="InterPro" id="IPR002168">
    <property type="entry name" value="Lipase_GDXG_HIS_AS"/>
</dbReference>
<evidence type="ECO:0000313" key="6">
    <source>
        <dbReference type="EMBL" id="KAJ3140426.1"/>
    </source>
</evidence>
<name>A0AAD5XKW9_9FUNG</name>
<organism evidence="6 7">
    <name type="scientific">Physocladia obscura</name>
    <dbReference type="NCBI Taxonomy" id="109957"/>
    <lineage>
        <taxon>Eukaryota</taxon>
        <taxon>Fungi</taxon>
        <taxon>Fungi incertae sedis</taxon>
        <taxon>Chytridiomycota</taxon>
        <taxon>Chytridiomycota incertae sedis</taxon>
        <taxon>Chytridiomycetes</taxon>
        <taxon>Chytridiales</taxon>
        <taxon>Chytriomycetaceae</taxon>
        <taxon>Physocladia</taxon>
    </lineage>
</organism>
<gene>
    <name evidence="6" type="ORF">HK100_009737</name>
</gene>
<dbReference type="InterPro" id="IPR001202">
    <property type="entry name" value="WW_dom"/>
</dbReference>
<sequence length="779" mass="85420">MNPPPPPQLPPGFVAQWSSQYNRYFYVNQATGASQWELPAAEPPFAPPPQGPPPGYQQQQQQYPQQQYPPYPQQSYPQQPYSQQSYPQQQYPQQQPVYQPPQPQKRQGISTGMAVGGGLLAGAAGVLAVEEIGSLVSRPRHHHLGGGFGDFGGGGFGGGLGGGIGGFGGPFGGETIVERRDGFGDFQETIVQDNGWGDRTTEIISEDRENQSKKQTYVTMVSNPISSTITAGVRFIQNIGRKTPEPDATDENLAADSAANLTPVLSESQPTFGSQDSLDSQATAVGRATPMQQLNHPSWDHKTSFAINTIRSINHFTEDSPVNLKRIRQVRSYVTLPTNMNVRIEKVVVPRRKDIVLEHMDADDAVGTFKAEWVDYMDHKAVDVPFVGSVNFNLNLLHISDQITSADSVKNTVVLYLHGGGYCLCSRKTHRGVTWKIAKFGKARVFAIDYRLAPEYVFPLALHDAISAYSFLRQSYDASKIIIAGDSAGAGLALAAILWLRDYGHVQQHGLDMPGGVALMSPWLDLCHSLPSFTSNGKFDLLRTKVFDKTVITENRSHFYISDNSFLKNPLVSPLFAIENPLAPLPPMLIQVGDSERLRDESIAFANNFPGSPIHLEVYEGMVHVFQMLSSFIKVADKALERLGDFVQKVSPQLSTPSHLKSQATTPQIISNVFSLSGTSSAATLFVTAVDNFNIHERSVTWIANDSKNNFPARLMLPDQVTALIANGISESVVDDDVAASIYSERNDTVLKVPVDGNQQLQQEEDSDLEFPDDHAVVL</sequence>
<keyword evidence="7" id="KW-1185">Reference proteome</keyword>
<feature type="region of interest" description="Disordered" evidence="4">
    <location>
        <begin position="36"/>
        <end position="111"/>
    </location>
</feature>
<dbReference type="CDD" id="cd00201">
    <property type="entry name" value="WW"/>
    <property type="match status" value="1"/>
</dbReference>
<dbReference type="GO" id="GO:0016787">
    <property type="term" value="F:hydrolase activity"/>
    <property type="evidence" value="ECO:0007669"/>
    <property type="project" value="UniProtKB-KW"/>
</dbReference>
<dbReference type="SUPFAM" id="SSF53474">
    <property type="entry name" value="alpha/beta-Hydrolases"/>
    <property type="match status" value="1"/>
</dbReference>
<dbReference type="PANTHER" id="PTHR48081:SF8">
    <property type="entry name" value="ALPHA_BETA HYDROLASE FOLD-3 DOMAIN-CONTAINING PROTEIN-RELATED"/>
    <property type="match status" value="1"/>
</dbReference>
<protein>
    <recommendedName>
        <fullName evidence="5">WW domain-containing protein</fullName>
    </recommendedName>
</protein>
<evidence type="ECO:0000256" key="1">
    <source>
        <dbReference type="ARBA" id="ARBA00010515"/>
    </source>
</evidence>
<dbReference type="PROSITE" id="PS01173">
    <property type="entry name" value="LIPASE_GDXG_HIS"/>
    <property type="match status" value="1"/>
</dbReference>
<dbReference type="EMBL" id="JADGJH010000051">
    <property type="protein sequence ID" value="KAJ3140426.1"/>
    <property type="molecule type" value="Genomic_DNA"/>
</dbReference>
<dbReference type="PROSITE" id="PS50020">
    <property type="entry name" value="WW_DOMAIN_2"/>
    <property type="match status" value="1"/>
</dbReference>
<dbReference type="Pfam" id="PF00397">
    <property type="entry name" value="WW"/>
    <property type="match status" value="1"/>
</dbReference>